<dbReference type="SMART" id="SM00849">
    <property type="entry name" value="Lactamase_B"/>
    <property type="match status" value="1"/>
</dbReference>
<gene>
    <name evidence="7" type="ORF">EW093_09820</name>
</gene>
<evidence type="ECO:0000313" key="8">
    <source>
        <dbReference type="Proteomes" id="UP000323824"/>
    </source>
</evidence>
<keyword evidence="4 7" id="KW-0378">Hydrolase</keyword>
<dbReference type="PANTHER" id="PTHR43705">
    <property type="entry name" value="HYDROXYACYLGLUTATHIONE HYDROLASE"/>
    <property type="match status" value="1"/>
</dbReference>
<dbReference type="OrthoDB" id="9802248at2"/>
<keyword evidence="8" id="KW-1185">Reference proteome</keyword>
<comment type="similarity">
    <text evidence="2">Belongs to the metallo-beta-lactamase superfamily. Glyoxalase II family.</text>
</comment>
<proteinExistence type="inferred from homology"/>
<dbReference type="EMBL" id="CP035807">
    <property type="protein sequence ID" value="QEN04993.1"/>
    <property type="molecule type" value="Genomic_DNA"/>
</dbReference>
<protein>
    <submittedName>
        <fullName evidence="7">MBL fold metallo-hydrolase</fullName>
    </submittedName>
</protein>
<dbReference type="PANTHER" id="PTHR43705:SF1">
    <property type="entry name" value="HYDROXYACYLGLUTATHIONE HYDROLASE GLOB"/>
    <property type="match status" value="1"/>
</dbReference>
<dbReference type="Gene3D" id="3.60.15.10">
    <property type="entry name" value="Ribonuclease Z/Hydroxyacylglutathione hydrolase-like"/>
    <property type="match status" value="1"/>
</dbReference>
<evidence type="ECO:0000256" key="1">
    <source>
        <dbReference type="ARBA" id="ARBA00001947"/>
    </source>
</evidence>
<dbReference type="InterPro" id="IPR001279">
    <property type="entry name" value="Metallo-B-lactamas"/>
</dbReference>
<organism evidence="7 8">
    <name type="scientific">Thiospirochaeta perfilievii</name>
    <dbReference type="NCBI Taxonomy" id="252967"/>
    <lineage>
        <taxon>Bacteria</taxon>
        <taxon>Pseudomonadati</taxon>
        <taxon>Spirochaetota</taxon>
        <taxon>Spirochaetia</taxon>
        <taxon>Spirochaetales</taxon>
        <taxon>Spirochaetaceae</taxon>
        <taxon>Thiospirochaeta</taxon>
    </lineage>
</organism>
<dbReference type="AlphaFoldDB" id="A0A5C1QA23"/>
<keyword evidence="3" id="KW-0479">Metal-binding</keyword>
<evidence type="ECO:0000259" key="6">
    <source>
        <dbReference type="SMART" id="SM00849"/>
    </source>
</evidence>
<dbReference type="Proteomes" id="UP000323824">
    <property type="component" value="Chromosome"/>
</dbReference>
<evidence type="ECO:0000256" key="2">
    <source>
        <dbReference type="ARBA" id="ARBA00006759"/>
    </source>
</evidence>
<dbReference type="GO" id="GO:0046872">
    <property type="term" value="F:metal ion binding"/>
    <property type="evidence" value="ECO:0007669"/>
    <property type="project" value="UniProtKB-KW"/>
</dbReference>
<evidence type="ECO:0000313" key="7">
    <source>
        <dbReference type="EMBL" id="QEN04993.1"/>
    </source>
</evidence>
<reference evidence="7 8" key="2">
    <citation type="submission" date="2019-09" db="EMBL/GenBank/DDBJ databases">
        <title>Complete Genome Sequence and Methylome Analysis of free living Spirochaetas.</title>
        <authorList>
            <person name="Leshcheva N."/>
            <person name="Mikheeva N."/>
        </authorList>
    </citation>
    <scope>NUCLEOTIDE SEQUENCE [LARGE SCALE GENOMIC DNA]</scope>
    <source>
        <strain evidence="7 8">P</strain>
    </source>
</reference>
<comment type="cofactor">
    <cofactor evidence="1">
        <name>Zn(2+)</name>
        <dbReference type="ChEBI" id="CHEBI:29105"/>
    </cofactor>
</comment>
<dbReference type="InterPro" id="IPR035680">
    <property type="entry name" value="Clx_II_MBL"/>
</dbReference>
<keyword evidence="5" id="KW-0862">Zinc</keyword>
<dbReference type="SUPFAM" id="SSF56281">
    <property type="entry name" value="Metallo-hydrolase/oxidoreductase"/>
    <property type="match status" value="1"/>
</dbReference>
<dbReference type="CDD" id="cd07723">
    <property type="entry name" value="hydroxyacylglutathione_hydrolase_MBL-fold"/>
    <property type="match status" value="1"/>
</dbReference>
<dbReference type="RefSeq" id="WP_149568234.1">
    <property type="nucleotide sequence ID" value="NZ_CP035807.1"/>
</dbReference>
<reference evidence="7 8" key="1">
    <citation type="submission" date="2019-02" db="EMBL/GenBank/DDBJ databases">
        <authorList>
            <person name="Fomenkov A."/>
            <person name="Dubinina G."/>
            <person name="Grabovich M."/>
            <person name="Vincze T."/>
            <person name="Roberts R.J."/>
        </authorList>
    </citation>
    <scope>NUCLEOTIDE SEQUENCE [LARGE SCALE GENOMIC DNA]</scope>
    <source>
        <strain evidence="7 8">P</strain>
    </source>
</reference>
<name>A0A5C1QA23_9SPIO</name>
<evidence type="ECO:0000256" key="5">
    <source>
        <dbReference type="ARBA" id="ARBA00022833"/>
    </source>
</evidence>
<dbReference type="InterPro" id="IPR050110">
    <property type="entry name" value="Glyoxalase_II_hydrolase"/>
</dbReference>
<feature type="domain" description="Metallo-beta-lactamase" evidence="6">
    <location>
        <begin position="10"/>
        <end position="153"/>
    </location>
</feature>
<dbReference type="KEGG" id="sper:EW093_09820"/>
<dbReference type="GO" id="GO:0016787">
    <property type="term" value="F:hydrolase activity"/>
    <property type="evidence" value="ECO:0007669"/>
    <property type="project" value="UniProtKB-KW"/>
</dbReference>
<dbReference type="Pfam" id="PF00753">
    <property type="entry name" value="Lactamase_B"/>
    <property type="match status" value="2"/>
</dbReference>
<evidence type="ECO:0000256" key="3">
    <source>
        <dbReference type="ARBA" id="ARBA00022723"/>
    </source>
</evidence>
<dbReference type="InterPro" id="IPR036866">
    <property type="entry name" value="RibonucZ/Hydroxyglut_hydro"/>
</dbReference>
<sequence length="213" mass="24678">MIKIFTLLENNYSYIIENRSGVFIIDPGESDKIISYLKSKNLIPNYILLTHHHIDHVGGLEDILEKYKNCVIIDSHTNKEILKTLKIEMLLTPGHTEDSCCYYFKEEGGIFTGDTLFTGICGRIMDGKSYKEMFKSLNRLKALPRETKLYPGHEYIQHSIDFMEKLSLDPGYYKKLSLMNMPSTNSTIGLEIDNNLFMTSNFDKFAYYRRLKG</sequence>
<accession>A0A5C1QA23</accession>
<evidence type="ECO:0000256" key="4">
    <source>
        <dbReference type="ARBA" id="ARBA00022801"/>
    </source>
</evidence>